<dbReference type="PROSITE" id="PS50075">
    <property type="entry name" value="CARRIER"/>
    <property type="match status" value="1"/>
</dbReference>
<feature type="non-terminal residue" evidence="5">
    <location>
        <position position="1"/>
    </location>
</feature>
<dbReference type="InterPro" id="IPR009081">
    <property type="entry name" value="PP-bd_ACP"/>
</dbReference>
<dbReference type="SUPFAM" id="SSF47336">
    <property type="entry name" value="ACP-like"/>
    <property type="match status" value="1"/>
</dbReference>
<dbReference type="Gene3D" id="1.10.1200.10">
    <property type="entry name" value="ACP-like"/>
    <property type="match status" value="1"/>
</dbReference>
<dbReference type="Gene3D" id="3.30.559.10">
    <property type="entry name" value="Chloramphenicol acetyltransferase-like domain"/>
    <property type="match status" value="1"/>
</dbReference>
<evidence type="ECO:0000256" key="2">
    <source>
        <dbReference type="ARBA" id="ARBA00022450"/>
    </source>
</evidence>
<organism evidence="5 6">
    <name type="scientific">Actinocrinis puniceicyclus</name>
    <dbReference type="NCBI Taxonomy" id="977794"/>
    <lineage>
        <taxon>Bacteria</taxon>
        <taxon>Bacillati</taxon>
        <taxon>Actinomycetota</taxon>
        <taxon>Actinomycetes</taxon>
        <taxon>Catenulisporales</taxon>
        <taxon>Actinospicaceae</taxon>
        <taxon>Actinocrinis</taxon>
    </lineage>
</organism>
<evidence type="ECO:0000313" key="6">
    <source>
        <dbReference type="Proteomes" id="UP000677913"/>
    </source>
</evidence>
<evidence type="ECO:0000313" key="5">
    <source>
        <dbReference type="EMBL" id="MBS2967159.1"/>
    </source>
</evidence>
<proteinExistence type="predicted"/>
<feature type="non-terminal residue" evidence="5">
    <location>
        <position position="229"/>
    </location>
</feature>
<keyword evidence="2" id="KW-0596">Phosphopantetheine</keyword>
<evidence type="ECO:0000256" key="3">
    <source>
        <dbReference type="ARBA" id="ARBA00022553"/>
    </source>
</evidence>
<accession>A0A8J7WXZ1</accession>
<dbReference type="PANTHER" id="PTHR45527:SF1">
    <property type="entry name" value="FATTY ACID SYNTHASE"/>
    <property type="match status" value="1"/>
</dbReference>
<dbReference type="GO" id="GO:0005829">
    <property type="term" value="C:cytosol"/>
    <property type="evidence" value="ECO:0007669"/>
    <property type="project" value="TreeGrafter"/>
</dbReference>
<dbReference type="SUPFAM" id="SSF52777">
    <property type="entry name" value="CoA-dependent acyltransferases"/>
    <property type="match status" value="1"/>
</dbReference>
<feature type="domain" description="Carrier" evidence="4">
    <location>
        <begin position="38"/>
        <end position="112"/>
    </location>
</feature>
<keyword evidence="6" id="KW-1185">Reference proteome</keyword>
<dbReference type="InterPro" id="IPR020806">
    <property type="entry name" value="PKS_PP-bd"/>
</dbReference>
<comment type="caution">
    <text evidence="5">The sequence shown here is derived from an EMBL/GenBank/DDBJ whole genome shotgun (WGS) entry which is preliminary data.</text>
</comment>
<keyword evidence="3" id="KW-0597">Phosphoprotein</keyword>
<reference evidence="5" key="1">
    <citation type="submission" date="2021-04" db="EMBL/GenBank/DDBJ databases">
        <title>Genome based classification of Actinospica acidithermotolerans sp. nov., an actinobacterium isolated from an Indonesian hot spring.</title>
        <authorList>
            <person name="Kusuma A.B."/>
            <person name="Putra K.E."/>
            <person name="Nafisah S."/>
            <person name="Loh J."/>
            <person name="Nouioui I."/>
            <person name="Goodfellow M."/>
        </authorList>
    </citation>
    <scope>NUCLEOTIDE SEQUENCE</scope>
    <source>
        <strain evidence="5">DSM 45618</strain>
    </source>
</reference>
<evidence type="ECO:0000259" key="4">
    <source>
        <dbReference type="PROSITE" id="PS50075"/>
    </source>
</evidence>
<dbReference type="GO" id="GO:0044550">
    <property type="term" value="P:secondary metabolite biosynthetic process"/>
    <property type="evidence" value="ECO:0007669"/>
    <property type="project" value="TreeGrafter"/>
</dbReference>
<dbReference type="InterPro" id="IPR006162">
    <property type="entry name" value="Ppantetheine_attach_site"/>
</dbReference>
<gene>
    <name evidence="5" type="ORF">KGA66_29290</name>
</gene>
<dbReference type="Gene3D" id="3.30.300.30">
    <property type="match status" value="1"/>
</dbReference>
<dbReference type="AlphaFoldDB" id="A0A8J7WXZ1"/>
<dbReference type="Pfam" id="PF00668">
    <property type="entry name" value="Condensation"/>
    <property type="match status" value="1"/>
</dbReference>
<dbReference type="SMART" id="SM00823">
    <property type="entry name" value="PKS_PP"/>
    <property type="match status" value="1"/>
</dbReference>
<dbReference type="InterPro" id="IPR023213">
    <property type="entry name" value="CAT-like_dom_sf"/>
</dbReference>
<dbReference type="Pfam" id="PF00550">
    <property type="entry name" value="PP-binding"/>
    <property type="match status" value="1"/>
</dbReference>
<dbReference type="GO" id="GO:0031177">
    <property type="term" value="F:phosphopantetheine binding"/>
    <property type="evidence" value="ECO:0007669"/>
    <property type="project" value="InterPro"/>
</dbReference>
<dbReference type="Proteomes" id="UP000677913">
    <property type="component" value="Unassembled WGS sequence"/>
</dbReference>
<dbReference type="EMBL" id="JAGSXH010000363">
    <property type="protein sequence ID" value="MBS2967159.1"/>
    <property type="molecule type" value="Genomic_DNA"/>
</dbReference>
<dbReference type="GO" id="GO:0003824">
    <property type="term" value="F:catalytic activity"/>
    <property type="evidence" value="ECO:0007669"/>
    <property type="project" value="InterPro"/>
</dbReference>
<protein>
    <recommendedName>
        <fullName evidence="4">Carrier domain-containing protein</fullName>
    </recommendedName>
</protein>
<dbReference type="GO" id="GO:0043041">
    <property type="term" value="P:amino acid activation for nonribosomal peptide biosynthetic process"/>
    <property type="evidence" value="ECO:0007669"/>
    <property type="project" value="TreeGrafter"/>
</dbReference>
<dbReference type="InterPro" id="IPR001242">
    <property type="entry name" value="Condensation_dom"/>
</dbReference>
<dbReference type="InterPro" id="IPR036736">
    <property type="entry name" value="ACP-like_sf"/>
</dbReference>
<dbReference type="PANTHER" id="PTHR45527">
    <property type="entry name" value="NONRIBOSOMAL PEPTIDE SYNTHETASE"/>
    <property type="match status" value="1"/>
</dbReference>
<dbReference type="PROSITE" id="PS00012">
    <property type="entry name" value="PHOSPHOPANTETHEINE"/>
    <property type="match status" value="1"/>
</dbReference>
<dbReference type="SUPFAM" id="SSF56801">
    <property type="entry name" value="Acetyl-CoA synthetase-like"/>
    <property type="match status" value="1"/>
</dbReference>
<name>A0A8J7WXZ1_9ACTN</name>
<comment type="cofactor">
    <cofactor evidence="1">
        <name>pantetheine 4'-phosphate</name>
        <dbReference type="ChEBI" id="CHEBI:47942"/>
    </cofactor>
</comment>
<evidence type="ECO:0000256" key="1">
    <source>
        <dbReference type="ARBA" id="ARBA00001957"/>
    </source>
</evidence>
<dbReference type="GO" id="GO:0008610">
    <property type="term" value="P:lipid biosynthetic process"/>
    <property type="evidence" value="ECO:0007669"/>
    <property type="project" value="UniProtKB-ARBA"/>
</dbReference>
<dbReference type="FunFam" id="1.10.1200.10:FF:000005">
    <property type="entry name" value="Nonribosomal peptide synthetase 1"/>
    <property type="match status" value="1"/>
</dbReference>
<dbReference type="InterPro" id="IPR045851">
    <property type="entry name" value="AMP-bd_C_sf"/>
</dbReference>
<sequence>MVPSVVVVLDVLPLTVNGKVDRKALPAVEVSGSGTGQEPSTPLEETLCALFAEVLGVERVGVRDGFFDLGGDSIASIQLVARARRAGLALSPRDVFVHRTVAELARVATAAPAGTAAGEEAGDRPLLDLEPGERERLDALVPGAEEYWPLTALHEGMLFHAQYDGEDGVDVYNVQNAFALDGALDEAVLRAACQGVVDRHAALRAGFVQRRSGQTIQAIPRSVVVPFEV</sequence>